<dbReference type="GO" id="GO:0005829">
    <property type="term" value="C:cytosol"/>
    <property type="evidence" value="ECO:0007669"/>
    <property type="project" value="TreeGrafter"/>
</dbReference>
<dbReference type="InParanoid" id="Q9HK07"/>
<evidence type="ECO:0000256" key="2">
    <source>
        <dbReference type="ARBA" id="ARBA00004733"/>
    </source>
</evidence>
<evidence type="ECO:0000256" key="8">
    <source>
        <dbReference type="ARBA" id="ARBA00023239"/>
    </source>
</evidence>
<dbReference type="EMBL" id="AL445065">
    <property type="protein sequence ID" value="CAC11932.1"/>
    <property type="molecule type" value="Genomic_DNA"/>
</dbReference>
<dbReference type="PANTHER" id="PTHR43406:SF1">
    <property type="entry name" value="TRYPTOPHAN SYNTHASE ALPHA CHAIN, CHLOROPLASTIC"/>
    <property type="match status" value="1"/>
</dbReference>
<dbReference type="PANTHER" id="PTHR43406">
    <property type="entry name" value="TRYPTOPHAN SYNTHASE, ALPHA CHAIN"/>
    <property type="match status" value="1"/>
</dbReference>
<name>Q9HK07_THEAC</name>
<dbReference type="Pfam" id="PF00290">
    <property type="entry name" value="Trp_syntA"/>
    <property type="match status" value="1"/>
</dbReference>
<reference evidence="10 11" key="1">
    <citation type="journal article" date="2000" name="Nature">
        <title>The genome sequence of the thermoacidophilic scavenger Thermoplasma acidophilum.</title>
        <authorList>
            <person name="Ruepp A."/>
            <person name="Graml W."/>
            <person name="Santos-Martinez M.L."/>
            <person name="Koretke K.K."/>
            <person name="Volker C."/>
            <person name="Mewes H.W."/>
            <person name="Frishman D."/>
            <person name="Stocker S."/>
            <person name="Lupas A.N."/>
            <person name="Baumeister W."/>
        </authorList>
    </citation>
    <scope>NUCLEOTIDE SEQUENCE [LARGE SCALE GENOMIC DNA]</scope>
    <source>
        <strain evidence="11">ATCC 25905 / DSM 1728 / JCM 9062 / NBRC 15155 / AMRC-C165</strain>
    </source>
</reference>
<keyword evidence="11" id="KW-1185">Reference proteome</keyword>
<dbReference type="EC" id="4.2.1.20" evidence="4"/>
<protein>
    <recommendedName>
        <fullName evidence="4">tryptophan synthase</fullName>
        <ecNumber evidence="4">4.2.1.20</ecNumber>
    </recommendedName>
</protein>
<evidence type="ECO:0000256" key="7">
    <source>
        <dbReference type="ARBA" id="ARBA00023141"/>
    </source>
</evidence>
<dbReference type="eggNOG" id="arCOG01086">
    <property type="taxonomic scope" value="Archaea"/>
</dbReference>
<dbReference type="EnsemblBacteria" id="CAC11932">
    <property type="protein sequence ID" value="CAC11932"/>
    <property type="gene ID" value="CAC11932"/>
</dbReference>
<evidence type="ECO:0000256" key="3">
    <source>
        <dbReference type="ARBA" id="ARBA00011270"/>
    </source>
</evidence>
<dbReference type="InterPro" id="IPR011060">
    <property type="entry name" value="RibuloseP-bd_barrel"/>
</dbReference>
<dbReference type="InterPro" id="IPR013785">
    <property type="entry name" value="Aldolase_TIM"/>
</dbReference>
<dbReference type="FunCoup" id="Q9HK07">
    <property type="interactions" value="76"/>
</dbReference>
<dbReference type="Proteomes" id="UP000001024">
    <property type="component" value="Chromosome"/>
</dbReference>
<keyword evidence="8" id="KW-0456">Lyase</keyword>
<comment type="function">
    <text evidence="1">The alpha subunit is responsible for the aldol cleavage of indoleglycerol phosphate to indole and glyceraldehyde 3-phosphate.</text>
</comment>
<comment type="catalytic activity">
    <reaction evidence="9">
        <text>(1S,2R)-1-C-(indol-3-yl)glycerol 3-phosphate + L-serine = D-glyceraldehyde 3-phosphate + L-tryptophan + H2O</text>
        <dbReference type="Rhea" id="RHEA:10532"/>
        <dbReference type="ChEBI" id="CHEBI:15377"/>
        <dbReference type="ChEBI" id="CHEBI:33384"/>
        <dbReference type="ChEBI" id="CHEBI:57912"/>
        <dbReference type="ChEBI" id="CHEBI:58866"/>
        <dbReference type="ChEBI" id="CHEBI:59776"/>
        <dbReference type="EC" id="4.2.1.20"/>
    </reaction>
</comment>
<gene>
    <name evidence="10" type="ordered locus">Ta0803</name>
</gene>
<organism evidence="10 11">
    <name type="scientific">Thermoplasma acidophilum (strain ATCC 25905 / DSM 1728 / JCM 9062 / NBRC 15155 / AMRC-C165)</name>
    <dbReference type="NCBI Taxonomy" id="273075"/>
    <lineage>
        <taxon>Archaea</taxon>
        <taxon>Methanobacteriati</taxon>
        <taxon>Thermoplasmatota</taxon>
        <taxon>Thermoplasmata</taxon>
        <taxon>Thermoplasmatales</taxon>
        <taxon>Thermoplasmataceae</taxon>
        <taxon>Thermoplasma</taxon>
    </lineage>
</organism>
<evidence type="ECO:0000313" key="10">
    <source>
        <dbReference type="EMBL" id="CAC11932.1"/>
    </source>
</evidence>
<comment type="pathway">
    <text evidence="2">Amino-acid biosynthesis; L-tryptophan biosynthesis; L-tryptophan from chorismate: step 5/5.</text>
</comment>
<proteinExistence type="predicted"/>
<dbReference type="STRING" id="273075.gene:9572017"/>
<dbReference type="UniPathway" id="UPA00035">
    <property type="reaction ID" value="UER00044"/>
</dbReference>
<dbReference type="AlphaFoldDB" id="Q9HK07"/>
<dbReference type="SUPFAM" id="SSF51366">
    <property type="entry name" value="Ribulose-phoshate binding barrel"/>
    <property type="match status" value="1"/>
</dbReference>
<evidence type="ECO:0000256" key="1">
    <source>
        <dbReference type="ARBA" id="ARBA00003365"/>
    </source>
</evidence>
<accession>Q9HK07</accession>
<dbReference type="PaxDb" id="273075-Ta0803m"/>
<keyword evidence="6" id="KW-0822">Tryptophan biosynthesis</keyword>
<dbReference type="CDD" id="cd04724">
    <property type="entry name" value="Tryptophan_synthase_alpha"/>
    <property type="match status" value="1"/>
</dbReference>
<dbReference type="Gene3D" id="3.20.20.70">
    <property type="entry name" value="Aldolase class I"/>
    <property type="match status" value="1"/>
</dbReference>
<evidence type="ECO:0000313" key="11">
    <source>
        <dbReference type="Proteomes" id="UP000001024"/>
    </source>
</evidence>
<keyword evidence="5" id="KW-0028">Amino-acid biosynthesis</keyword>
<evidence type="ECO:0000256" key="9">
    <source>
        <dbReference type="ARBA" id="ARBA00049047"/>
    </source>
</evidence>
<keyword evidence="7" id="KW-0057">Aromatic amino acid biosynthesis</keyword>
<dbReference type="InterPro" id="IPR002028">
    <property type="entry name" value="Trp_synthase_suA"/>
</dbReference>
<evidence type="ECO:0000256" key="6">
    <source>
        <dbReference type="ARBA" id="ARBA00022822"/>
    </source>
</evidence>
<evidence type="ECO:0000256" key="4">
    <source>
        <dbReference type="ARBA" id="ARBA00012043"/>
    </source>
</evidence>
<comment type="subunit">
    <text evidence="3">Tetramer of two alpha and two beta chains.</text>
</comment>
<sequence>MRNSDGVYAFEFGFPTSKPVYDGIRIRKTHDPELNRYSEAENSRIFKIADDIGSKKYALMYYEVLSANPGILDYLNRNGFAGAILPDLMIDHRDAFFDAVERLRQYSLDYVPFVTPITPVKVMEEQIAAGGDWIYQGMMPATGVQLPYSIDAIYNHIRPYAGGKRIVYGFGIRDAGTMKMLASYEAFGIAVGTAVVEMMENLDTASYRRLIETIMEA</sequence>
<evidence type="ECO:0000256" key="5">
    <source>
        <dbReference type="ARBA" id="ARBA00022605"/>
    </source>
</evidence>
<dbReference type="KEGG" id="tac:Ta0803"/>
<dbReference type="HOGENOM" id="CLU_016734_0_2_2"/>
<dbReference type="GO" id="GO:0004834">
    <property type="term" value="F:tryptophan synthase activity"/>
    <property type="evidence" value="ECO:0007669"/>
    <property type="project" value="UniProtKB-EC"/>
</dbReference>